<keyword evidence="1" id="KW-0732">Signal</keyword>
<sequence length="145" mass="15952">MKRSTHLAIALILSLGLIVGGCATTQKTDMTADDLVQEAKKNVCEVTVSEAKDILDGGEYLFIDCREPKEYKMGHVPGAINIPRGLLEFKIDKKVPDKNQKIVMYCKTGGRSCLSSCTLCRMGYKNVKSMAGGWMAWEKAGYPID</sequence>
<evidence type="ECO:0000313" key="3">
    <source>
        <dbReference type="EMBL" id="BBO78224.1"/>
    </source>
</evidence>
<protein>
    <recommendedName>
        <fullName evidence="2">Rhodanese domain-containing protein</fullName>
    </recommendedName>
</protein>
<feature type="domain" description="Rhodanese" evidence="2">
    <location>
        <begin position="56"/>
        <end position="145"/>
    </location>
</feature>
<dbReference type="AlphaFoldDB" id="A0A5K7ZIX2"/>
<name>A0A5K7ZIX2_9BACT</name>
<feature type="signal peptide" evidence="1">
    <location>
        <begin position="1"/>
        <end position="23"/>
    </location>
</feature>
<organism evidence="3 4">
    <name type="scientific">Desulfosarcina widdelii</name>
    <dbReference type="NCBI Taxonomy" id="947919"/>
    <lineage>
        <taxon>Bacteria</taxon>
        <taxon>Pseudomonadati</taxon>
        <taxon>Thermodesulfobacteriota</taxon>
        <taxon>Desulfobacteria</taxon>
        <taxon>Desulfobacterales</taxon>
        <taxon>Desulfosarcinaceae</taxon>
        <taxon>Desulfosarcina</taxon>
    </lineage>
</organism>
<dbReference type="PROSITE" id="PS50206">
    <property type="entry name" value="RHODANESE_3"/>
    <property type="match status" value="1"/>
</dbReference>
<dbReference type="Proteomes" id="UP000427769">
    <property type="component" value="Chromosome"/>
</dbReference>
<dbReference type="RefSeq" id="WP_197740437.1">
    <property type="nucleotide sequence ID" value="NZ_AP021875.1"/>
</dbReference>
<dbReference type="SUPFAM" id="SSF52821">
    <property type="entry name" value="Rhodanese/Cell cycle control phosphatase"/>
    <property type="match status" value="1"/>
</dbReference>
<dbReference type="PANTHER" id="PTHR44086:SF10">
    <property type="entry name" value="THIOSULFATE SULFURTRANSFERASE_RHODANESE-LIKE DOMAIN-CONTAINING PROTEIN 3"/>
    <property type="match status" value="1"/>
</dbReference>
<dbReference type="InterPro" id="IPR001307">
    <property type="entry name" value="Thiosulphate_STrfase_CS"/>
</dbReference>
<dbReference type="PROSITE" id="PS00380">
    <property type="entry name" value="RHODANESE_1"/>
    <property type="match status" value="1"/>
</dbReference>
<evidence type="ECO:0000259" key="2">
    <source>
        <dbReference type="PROSITE" id="PS50206"/>
    </source>
</evidence>
<evidence type="ECO:0000313" key="4">
    <source>
        <dbReference type="Proteomes" id="UP000427769"/>
    </source>
</evidence>
<dbReference type="SMART" id="SM00450">
    <property type="entry name" value="RHOD"/>
    <property type="match status" value="1"/>
</dbReference>
<proteinExistence type="predicted"/>
<reference evidence="3 4" key="1">
    <citation type="submission" date="2019-11" db="EMBL/GenBank/DDBJ databases">
        <title>Comparative genomics of hydrocarbon-degrading Desulfosarcina strains.</title>
        <authorList>
            <person name="Watanabe M."/>
            <person name="Kojima H."/>
            <person name="Fukui M."/>
        </authorList>
    </citation>
    <scope>NUCLEOTIDE SEQUENCE [LARGE SCALE GENOMIC DNA]</scope>
    <source>
        <strain evidence="3 4">PP31</strain>
    </source>
</reference>
<keyword evidence="4" id="KW-1185">Reference proteome</keyword>
<dbReference type="CDD" id="cd00158">
    <property type="entry name" value="RHOD"/>
    <property type="match status" value="1"/>
</dbReference>
<dbReference type="EMBL" id="AP021875">
    <property type="protein sequence ID" value="BBO78224.1"/>
    <property type="molecule type" value="Genomic_DNA"/>
</dbReference>
<dbReference type="Pfam" id="PF00581">
    <property type="entry name" value="Rhodanese"/>
    <property type="match status" value="1"/>
</dbReference>
<evidence type="ECO:0000256" key="1">
    <source>
        <dbReference type="SAM" id="SignalP"/>
    </source>
</evidence>
<dbReference type="PROSITE" id="PS51257">
    <property type="entry name" value="PROKAR_LIPOPROTEIN"/>
    <property type="match status" value="1"/>
</dbReference>
<dbReference type="PANTHER" id="PTHR44086">
    <property type="entry name" value="THIOSULFATE SULFURTRANSFERASE RDL2, MITOCHONDRIAL-RELATED"/>
    <property type="match status" value="1"/>
</dbReference>
<dbReference type="GO" id="GO:0004792">
    <property type="term" value="F:thiosulfate-cyanide sulfurtransferase activity"/>
    <property type="evidence" value="ECO:0007669"/>
    <property type="project" value="InterPro"/>
</dbReference>
<accession>A0A5K7ZIX2</accession>
<dbReference type="KEGG" id="dwd:DSCW_56410"/>
<dbReference type="InterPro" id="IPR036873">
    <property type="entry name" value="Rhodanese-like_dom_sf"/>
</dbReference>
<feature type="chain" id="PRO_5024283266" description="Rhodanese domain-containing protein" evidence="1">
    <location>
        <begin position="24"/>
        <end position="145"/>
    </location>
</feature>
<gene>
    <name evidence="3" type="ORF">DSCW_56410</name>
</gene>
<dbReference type="Gene3D" id="3.40.250.10">
    <property type="entry name" value="Rhodanese-like domain"/>
    <property type="match status" value="1"/>
</dbReference>
<dbReference type="InterPro" id="IPR001763">
    <property type="entry name" value="Rhodanese-like_dom"/>
</dbReference>